<evidence type="ECO:0000313" key="1">
    <source>
        <dbReference type="EMBL" id="GBN33873.1"/>
    </source>
</evidence>
<dbReference type="Gene3D" id="3.30.420.10">
    <property type="entry name" value="Ribonuclease H-like superfamily/Ribonuclease H"/>
    <property type="match status" value="2"/>
</dbReference>
<keyword evidence="2" id="KW-1185">Reference proteome</keyword>
<accession>A0A4Y2N4H1</accession>
<proteinExistence type="predicted"/>
<protein>
    <submittedName>
        <fullName evidence="1">Uncharacterized protein</fullName>
    </submittedName>
</protein>
<evidence type="ECO:0000313" key="2">
    <source>
        <dbReference type="Proteomes" id="UP000499080"/>
    </source>
</evidence>
<name>A0A4Y2N4H1_ARAVE</name>
<dbReference type="Proteomes" id="UP000499080">
    <property type="component" value="Unassembled WGS sequence"/>
</dbReference>
<sequence>MVWAAISFNGQVGLAFLDDRQNSPKYIEALENDIMPFAENIGGTVRQQVTVRSGGASVMVWDMYSWRDMVPLIRLETTKTGDRYLSILSDHLHLFMSIVQSDGLGRFQQDNATTPHVSRVATK</sequence>
<comment type="caution">
    <text evidence="1">The sequence shown here is derived from an EMBL/GenBank/DDBJ whole genome shotgun (WGS) entry which is preliminary data.</text>
</comment>
<dbReference type="EMBL" id="BGPR01008443">
    <property type="protein sequence ID" value="GBN33873.1"/>
    <property type="molecule type" value="Genomic_DNA"/>
</dbReference>
<reference evidence="1 2" key="1">
    <citation type="journal article" date="2019" name="Sci. Rep.">
        <title>Orb-weaving spider Araneus ventricosus genome elucidates the spidroin gene catalogue.</title>
        <authorList>
            <person name="Kono N."/>
            <person name="Nakamura H."/>
            <person name="Ohtoshi R."/>
            <person name="Moran D.A.P."/>
            <person name="Shinohara A."/>
            <person name="Yoshida Y."/>
            <person name="Fujiwara M."/>
            <person name="Mori M."/>
            <person name="Tomita M."/>
            <person name="Arakawa K."/>
        </authorList>
    </citation>
    <scope>NUCLEOTIDE SEQUENCE [LARGE SCALE GENOMIC DNA]</scope>
</reference>
<gene>
    <name evidence="1" type="ORF">AVEN_211818_1</name>
</gene>
<dbReference type="AlphaFoldDB" id="A0A4Y2N4H1"/>
<dbReference type="InterPro" id="IPR036397">
    <property type="entry name" value="RNaseH_sf"/>
</dbReference>
<organism evidence="1 2">
    <name type="scientific">Araneus ventricosus</name>
    <name type="common">Orbweaver spider</name>
    <name type="synonym">Epeira ventricosa</name>
    <dbReference type="NCBI Taxonomy" id="182803"/>
    <lineage>
        <taxon>Eukaryota</taxon>
        <taxon>Metazoa</taxon>
        <taxon>Ecdysozoa</taxon>
        <taxon>Arthropoda</taxon>
        <taxon>Chelicerata</taxon>
        <taxon>Arachnida</taxon>
        <taxon>Araneae</taxon>
        <taxon>Araneomorphae</taxon>
        <taxon>Entelegynae</taxon>
        <taxon>Araneoidea</taxon>
        <taxon>Araneidae</taxon>
        <taxon>Araneus</taxon>
    </lineage>
</organism>
<dbReference type="OrthoDB" id="2311201at2759"/>
<dbReference type="GO" id="GO:0003676">
    <property type="term" value="F:nucleic acid binding"/>
    <property type="evidence" value="ECO:0007669"/>
    <property type="project" value="InterPro"/>
</dbReference>